<evidence type="ECO:0000313" key="3">
    <source>
        <dbReference type="Proteomes" id="UP000800035"/>
    </source>
</evidence>
<gene>
    <name evidence="2" type="ORF">CC80DRAFT_550838</name>
</gene>
<feature type="compositionally biased region" description="Polar residues" evidence="1">
    <location>
        <begin position="103"/>
        <end position="123"/>
    </location>
</feature>
<keyword evidence="3" id="KW-1185">Reference proteome</keyword>
<evidence type="ECO:0000313" key="2">
    <source>
        <dbReference type="EMBL" id="KAF1953926.1"/>
    </source>
</evidence>
<feature type="compositionally biased region" description="Basic and acidic residues" evidence="1">
    <location>
        <begin position="156"/>
        <end position="174"/>
    </location>
</feature>
<dbReference type="AlphaFoldDB" id="A0A6A5TT92"/>
<feature type="compositionally biased region" description="Pro residues" evidence="1">
    <location>
        <begin position="218"/>
        <end position="228"/>
    </location>
</feature>
<dbReference type="Proteomes" id="UP000800035">
    <property type="component" value="Unassembled WGS sequence"/>
</dbReference>
<evidence type="ECO:0000256" key="1">
    <source>
        <dbReference type="SAM" id="MobiDB-lite"/>
    </source>
</evidence>
<feature type="region of interest" description="Disordered" evidence="1">
    <location>
        <begin position="58"/>
        <end position="174"/>
    </location>
</feature>
<reference evidence="2" key="1">
    <citation type="journal article" date="2020" name="Stud. Mycol.">
        <title>101 Dothideomycetes genomes: a test case for predicting lifestyles and emergence of pathogens.</title>
        <authorList>
            <person name="Haridas S."/>
            <person name="Albert R."/>
            <person name="Binder M."/>
            <person name="Bloem J."/>
            <person name="Labutti K."/>
            <person name="Salamov A."/>
            <person name="Andreopoulos B."/>
            <person name="Baker S."/>
            <person name="Barry K."/>
            <person name="Bills G."/>
            <person name="Bluhm B."/>
            <person name="Cannon C."/>
            <person name="Castanera R."/>
            <person name="Culley D."/>
            <person name="Daum C."/>
            <person name="Ezra D."/>
            <person name="Gonzalez J."/>
            <person name="Henrissat B."/>
            <person name="Kuo A."/>
            <person name="Liang C."/>
            <person name="Lipzen A."/>
            <person name="Lutzoni F."/>
            <person name="Magnuson J."/>
            <person name="Mondo S."/>
            <person name="Nolan M."/>
            <person name="Ohm R."/>
            <person name="Pangilinan J."/>
            <person name="Park H.-J."/>
            <person name="Ramirez L."/>
            <person name="Alfaro M."/>
            <person name="Sun H."/>
            <person name="Tritt A."/>
            <person name="Yoshinaga Y."/>
            <person name="Zwiers L.-H."/>
            <person name="Turgeon B."/>
            <person name="Goodwin S."/>
            <person name="Spatafora J."/>
            <person name="Crous P."/>
            <person name="Grigoriev I."/>
        </authorList>
    </citation>
    <scope>NUCLEOTIDE SEQUENCE</scope>
    <source>
        <strain evidence="2">CBS 675.92</strain>
    </source>
</reference>
<proteinExistence type="predicted"/>
<name>A0A6A5TT92_9PLEO</name>
<feature type="region of interest" description="Disordered" evidence="1">
    <location>
        <begin position="191"/>
        <end position="234"/>
    </location>
</feature>
<accession>A0A6A5TT92</accession>
<protein>
    <submittedName>
        <fullName evidence="2">Uncharacterized protein</fullName>
    </submittedName>
</protein>
<sequence length="469" mass="52527">MEPPPPPPSKPTNTAPSKKRNRTEQEQEDQSISQLIDRAASRTEADIGRQNHAMLSNAQVLSRNTQNQASQRDTAPIRQRQQDPDGNFVQSLKKSYVPLKNWPKSTGPNSTGRGDNDGNSVRPLQSHPMQRDANPERNKHRNNTSARPLQGKPHGPQKEHDTKSHATQKDPKLDNMRLAAANVRDLFSAPTNAIHTTYRPPQNPTRHSPYSHVSYGRPPTPLPPPQQPSPHNASTHHLIPVHLLSFSGPYSPYDANSAYNRYMYGRPQFLNNNSSNGLPVLYMNNPAFPAPLAALQQPQQGLQGQQGPIIPWSRARPIHLQPSLNLNLNPRTYNPPPNPPPPFQRPTFAYTAASASASASAPHETAALPPPPPPLTREEEFARDVKTLQLFLERKIAARKEKVGKGGAYITDEDMREELKRQFYDEGGVYRRLMGRERVRERLARTARAVFGEMVARGEERGEKRGKER</sequence>
<feature type="compositionally biased region" description="Polar residues" evidence="1">
    <location>
        <begin position="58"/>
        <end position="73"/>
    </location>
</feature>
<dbReference type="EMBL" id="ML977001">
    <property type="protein sequence ID" value="KAF1953926.1"/>
    <property type="molecule type" value="Genomic_DNA"/>
</dbReference>
<feature type="compositionally biased region" description="Low complexity" evidence="1">
    <location>
        <begin position="352"/>
        <end position="361"/>
    </location>
</feature>
<feature type="region of interest" description="Disordered" evidence="1">
    <location>
        <begin position="1"/>
        <end position="34"/>
    </location>
</feature>
<feature type="region of interest" description="Disordered" evidence="1">
    <location>
        <begin position="352"/>
        <end position="371"/>
    </location>
</feature>
<organism evidence="2 3">
    <name type="scientific">Byssothecium circinans</name>
    <dbReference type="NCBI Taxonomy" id="147558"/>
    <lineage>
        <taxon>Eukaryota</taxon>
        <taxon>Fungi</taxon>
        <taxon>Dikarya</taxon>
        <taxon>Ascomycota</taxon>
        <taxon>Pezizomycotina</taxon>
        <taxon>Dothideomycetes</taxon>
        <taxon>Pleosporomycetidae</taxon>
        <taxon>Pleosporales</taxon>
        <taxon>Massarineae</taxon>
        <taxon>Massarinaceae</taxon>
        <taxon>Byssothecium</taxon>
    </lineage>
</organism>
<feature type="compositionally biased region" description="Pro residues" evidence="1">
    <location>
        <begin position="1"/>
        <end position="10"/>
    </location>
</feature>